<dbReference type="Pfam" id="PF05015">
    <property type="entry name" value="HigB-like_toxin"/>
    <property type="match status" value="1"/>
</dbReference>
<dbReference type="InterPro" id="IPR007711">
    <property type="entry name" value="HigB-1"/>
</dbReference>
<dbReference type="EMBL" id="CP035807">
    <property type="protein sequence ID" value="QEN06265.1"/>
    <property type="molecule type" value="Genomic_DNA"/>
</dbReference>
<gene>
    <name evidence="1" type="ORF">EW093_16740</name>
</gene>
<protein>
    <submittedName>
        <fullName evidence="1">Plasmid maintenance system killer protein</fullName>
    </submittedName>
</protein>
<evidence type="ECO:0000313" key="2">
    <source>
        <dbReference type="Proteomes" id="UP000323824"/>
    </source>
</evidence>
<dbReference type="KEGG" id="sper:EW093_16740"/>
<sequence>MVKCYFSNKKLEKLYTTGKSKKYKLSEEIVRDFIWLVGIIDAAKDIYDFWDQPSLNFEKLQGFKNRHSFRINRKYRLEVDIEWENDDQTIGIVGIDEVSKHYQ</sequence>
<reference evidence="1 2" key="1">
    <citation type="submission" date="2019-02" db="EMBL/GenBank/DDBJ databases">
        <authorList>
            <person name="Fomenkov A."/>
            <person name="Dubinina G."/>
            <person name="Grabovich M."/>
            <person name="Vincze T."/>
            <person name="Roberts R.J."/>
        </authorList>
    </citation>
    <scope>NUCLEOTIDE SEQUENCE [LARGE SCALE GENOMIC DNA]</scope>
    <source>
        <strain evidence="1 2">P</strain>
    </source>
</reference>
<reference evidence="1 2" key="2">
    <citation type="submission" date="2019-09" db="EMBL/GenBank/DDBJ databases">
        <title>Complete Genome Sequence and Methylome Analysis of free living Spirochaetas.</title>
        <authorList>
            <person name="Leshcheva N."/>
            <person name="Mikheeva N."/>
        </authorList>
    </citation>
    <scope>NUCLEOTIDE SEQUENCE [LARGE SCALE GENOMIC DNA]</scope>
    <source>
        <strain evidence="1 2">P</strain>
    </source>
</reference>
<dbReference type="OrthoDB" id="370343at2"/>
<dbReference type="Proteomes" id="UP000323824">
    <property type="component" value="Chromosome"/>
</dbReference>
<proteinExistence type="predicted"/>
<keyword evidence="2" id="KW-1185">Reference proteome</keyword>
<name>A0A5C1QDW5_9SPIO</name>
<dbReference type="InterPro" id="IPR035093">
    <property type="entry name" value="RelE/ParE_toxin_dom_sf"/>
</dbReference>
<evidence type="ECO:0000313" key="1">
    <source>
        <dbReference type="EMBL" id="QEN06265.1"/>
    </source>
</evidence>
<dbReference type="AlphaFoldDB" id="A0A5C1QDW5"/>
<organism evidence="1 2">
    <name type="scientific">Thiospirochaeta perfilievii</name>
    <dbReference type="NCBI Taxonomy" id="252967"/>
    <lineage>
        <taxon>Bacteria</taxon>
        <taxon>Pseudomonadati</taxon>
        <taxon>Spirochaetota</taxon>
        <taxon>Spirochaetia</taxon>
        <taxon>Spirochaetales</taxon>
        <taxon>Spirochaetaceae</taxon>
        <taxon>Thiospirochaeta</taxon>
    </lineage>
</organism>
<accession>A0A5C1QDW5</accession>
<dbReference type="Gene3D" id="3.30.2310.20">
    <property type="entry name" value="RelE-like"/>
    <property type="match status" value="1"/>
</dbReference>